<feature type="signal peptide" evidence="1">
    <location>
        <begin position="1"/>
        <end position="21"/>
    </location>
</feature>
<gene>
    <name evidence="2" type="ordered locus">Dde_0316</name>
</gene>
<organism evidence="2 3">
    <name type="scientific">Oleidesulfovibrio alaskensis (strain ATCC BAA-1058 / DSM 17464 / G20)</name>
    <name type="common">Desulfovibrio alaskensis</name>
    <dbReference type="NCBI Taxonomy" id="207559"/>
    <lineage>
        <taxon>Bacteria</taxon>
        <taxon>Pseudomonadati</taxon>
        <taxon>Thermodesulfobacteriota</taxon>
        <taxon>Desulfovibrionia</taxon>
        <taxon>Desulfovibrionales</taxon>
        <taxon>Desulfovibrionaceae</taxon>
        <taxon>Oleidesulfovibrio</taxon>
    </lineage>
</organism>
<evidence type="ECO:0000313" key="2">
    <source>
        <dbReference type="EMBL" id="ABB37117.1"/>
    </source>
</evidence>
<dbReference type="RefSeq" id="WP_011366459.1">
    <property type="nucleotide sequence ID" value="NC_007519.1"/>
</dbReference>
<sequence>MTKWLQLAAVACVMLFALGLAGCSEEGPAEKAGKKIDQAVEQAGEQMQDLKDKAKKALE</sequence>
<name>Q316M9_OLEA2</name>
<dbReference type="Proteomes" id="UP000002710">
    <property type="component" value="Chromosome"/>
</dbReference>
<keyword evidence="1" id="KW-0732">Signal</keyword>
<proteinExistence type="predicted"/>
<evidence type="ECO:0008006" key="4">
    <source>
        <dbReference type="Google" id="ProtNLM"/>
    </source>
</evidence>
<dbReference type="KEGG" id="dde:Dde_0316"/>
<evidence type="ECO:0000256" key="1">
    <source>
        <dbReference type="SAM" id="SignalP"/>
    </source>
</evidence>
<protein>
    <recommendedName>
        <fullName evidence="4">Lipoprotein</fullName>
    </recommendedName>
</protein>
<accession>Q316M9</accession>
<dbReference type="PROSITE" id="PS51257">
    <property type="entry name" value="PROKAR_LIPOPROTEIN"/>
    <property type="match status" value="1"/>
</dbReference>
<dbReference type="HOGENOM" id="CLU_192805_3_0_7"/>
<reference evidence="2 3" key="1">
    <citation type="journal article" date="2011" name="J. Bacteriol.">
        <title>Complete genome sequence and updated annotation of Desulfovibrio alaskensis G20.</title>
        <authorList>
            <person name="Hauser L.J."/>
            <person name="Land M.L."/>
            <person name="Brown S.D."/>
            <person name="Larimer F."/>
            <person name="Keller K.L."/>
            <person name="Rapp-Giles B.J."/>
            <person name="Price M.N."/>
            <person name="Lin M."/>
            <person name="Bruce D.C."/>
            <person name="Detter J.C."/>
            <person name="Tapia R."/>
            <person name="Han C.S."/>
            <person name="Goodwin L.A."/>
            <person name="Cheng J.F."/>
            <person name="Pitluck S."/>
            <person name="Copeland A."/>
            <person name="Lucas S."/>
            <person name="Nolan M."/>
            <person name="Lapidus A.L."/>
            <person name="Palumbo A.V."/>
            <person name="Wall J.D."/>
        </authorList>
    </citation>
    <scope>NUCLEOTIDE SEQUENCE [LARGE SCALE GENOMIC DNA]</scope>
    <source>
        <strain evidence="3">ATCC BAA 1058 / DSM 17464 / G20</strain>
    </source>
</reference>
<dbReference type="eggNOG" id="ENOG5033AM4">
    <property type="taxonomic scope" value="Bacteria"/>
</dbReference>
<evidence type="ECO:0000313" key="3">
    <source>
        <dbReference type="Proteomes" id="UP000002710"/>
    </source>
</evidence>
<feature type="chain" id="PRO_5005694680" description="Lipoprotein" evidence="1">
    <location>
        <begin position="22"/>
        <end position="59"/>
    </location>
</feature>
<dbReference type="AlphaFoldDB" id="Q316M9"/>
<keyword evidence="3" id="KW-1185">Reference proteome</keyword>
<dbReference type="EMBL" id="CP000112">
    <property type="protein sequence ID" value="ABB37117.1"/>
    <property type="molecule type" value="Genomic_DNA"/>
</dbReference>